<feature type="region of interest" description="Disordered" evidence="1">
    <location>
        <begin position="74"/>
        <end position="101"/>
    </location>
</feature>
<gene>
    <name evidence="3" type="ORF">HHL09_10145</name>
</gene>
<dbReference type="KEGG" id="luo:HHL09_10145"/>
<dbReference type="AlphaFoldDB" id="A0A858RIT8"/>
<dbReference type="EMBL" id="CP051774">
    <property type="protein sequence ID" value="QJE96130.1"/>
    <property type="molecule type" value="Genomic_DNA"/>
</dbReference>
<protein>
    <submittedName>
        <fullName evidence="3">Uncharacterized protein</fullName>
    </submittedName>
</protein>
<name>A0A858RIT8_9BACT</name>
<dbReference type="Proteomes" id="UP000501812">
    <property type="component" value="Chromosome"/>
</dbReference>
<accession>A0A858RIT8</accession>
<evidence type="ECO:0000256" key="1">
    <source>
        <dbReference type="SAM" id="MobiDB-lite"/>
    </source>
</evidence>
<keyword evidence="2" id="KW-0472">Membrane</keyword>
<evidence type="ECO:0000256" key="2">
    <source>
        <dbReference type="SAM" id="Phobius"/>
    </source>
</evidence>
<keyword evidence="2" id="KW-0812">Transmembrane</keyword>
<reference evidence="3 4" key="1">
    <citation type="submission" date="2020-04" db="EMBL/GenBank/DDBJ databases">
        <title>Luteolibacter sp. G-1-1-1 isolated from soil.</title>
        <authorList>
            <person name="Dahal R.H."/>
        </authorList>
    </citation>
    <scope>NUCLEOTIDE SEQUENCE [LARGE SCALE GENOMIC DNA]</scope>
    <source>
        <strain evidence="3 4">G-1-1-1</strain>
    </source>
</reference>
<feature type="region of interest" description="Disordered" evidence="1">
    <location>
        <begin position="1"/>
        <end position="20"/>
    </location>
</feature>
<organism evidence="3 4">
    <name type="scientific">Luteolibacter luteus</name>
    <dbReference type="NCBI Taxonomy" id="2728835"/>
    <lineage>
        <taxon>Bacteria</taxon>
        <taxon>Pseudomonadati</taxon>
        <taxon>Verrucomicrobiota</taxon>
        <taxon>Verrucomicrobiia</taxon>
        <taxon>Verrucomicrobiales</taxon>
        <taxon>Verrucomicrobiaceae</taxon>
        <taxon>Luteolibacter</taxon>
    </lineage>
</organism>
<proteinExistence type="predicted"/>
<keyword evidence="4" id="KW-1185">Reference proteome</keyword>
<evidence type="ECO:0000313" key="3">
    <source>
        <dbReference type="EMBL" id="QJE96130.1"/>
    </source>
</evidence>
<keyword evidence="2" id="KW-1133">Transmembrane helix</keyword>
<feature type="transmembrane region" description="Helical" evidence="2">
    <location>
        <begin position="106"/>
        <end position="127"/>
    </location>
</feature>
<evidence type="ECO:0000313" key="4">
    <source>
        <dbReference type="Proteomes" id="UP000501812"/>
    </source>
</evidence>
<dbReference type="RefSeq" id="WP_169454531.1">
    <property type="nucleotide sequence ID" value="NZ_CP051774.1"/>
</dbReference>
<feature type="compositionally biased region" description="Basic and acidic residues" evidence="1">
    <location>
        <begin position="1"/>
        <end position="14"/>
    </location>
</feature>
<sequence>MLPERKRDLGESEGGRGGFEVRVIGGSAPAAVELTEQNRSGVEVGVVIGTSNPRGRRQLLPEDGPVLRLEVEDQGDQVKARSMSEVGPAVPREGSRKKKRDRLHQVTLWMAGGVCGIAIVAVGALLARRGDDSPKPQTASQAPAAPVDTATLERDRFVSDSAQLLAESENLIRRFAAAKTPEEGLPLLRDAERVKPAFLRQWKVWSAEPAFADGQTFEWEVDTSGVRPMIVISGVKGDFTPFRATFVRQGDKMLLDWEATAGVGDLSVSDLAEGKEASDAVLRAVVSPAAFFTPDFPEARYASYRLSSGSGEEAAWAYVENGSPAAKALHLELNEGSFLMQKNSKIFFTLKVKGPARPGSNQYLITEMLHKGWVSP</sequence>